<dbReference type="InterPro" id="IPR011990">
    <property type="entry name" value="TPR-like_helical_dom_sf"/>
</dbReference>
<proteinExistence type="predicted"/>
<dbReference type="EMBL" id="JAESVG020000001">
    <property type="protein sequence ID" value="KAG8631434.1"/>
    <property type="molecule type" value="Genomic_DNA"/>
</dbReference>
<evidence type="ECO:0000313" key="1">
    <source>
        <dbReference type="EMBL" id="KAG8631434.1"/>
    </source>
</evidence>
<protein>
    <recommendedName>
        <fullName evidence="3">Pentatricopeptide repeat-containing protein</fullName>
    </recommendedName>
</protein>
<accession>A0A8K0LAC4</accession>
<evidence type="ECO:0008006" key="3">
    <source>
        <dbReference type="Google" id="ProtNLM"/>
    </source>
</evidence>
<comment type="caution">
    <text evidence="1">The sequence shown here is derived from an EMBL/GenBank/DDBJ whole genome shotgun (WGS) entry which is preliminary data.</text>
</comment>
<dbReference type="AlphaFoldDB" id="A0A8K0LAC4"/>
<keyword evidence="2" id="KW-1185">Reference proteome</keyword>
<evidence type="ECO:0000313" key="2">
    <source>
        <dbReference type="Proteomes" id="UP000809789"/>
    </source>
</evidence>
<dbReference type="OrthoDB" id="185373at2759"/>
<reference evidence="1" key="1">
    <citation type="submission" date="2021-07" db="EMBL/GenBank/DDBJ databases">
        <title>Elsinoe batatas strain:CRI-CJ2 Genome sequencing and assembly.</title>
        <authorList>
            <person name="Huang L."/>
        </authorList>
    </citation>
    <scope>NUCLEOTIDE SEQUENCE</scope>
    <source>
        <strain evidence="1">CRI-CJ2</strain>
    </source>
</reference>
<organism evidence="1 2">
    <name type="scientific">Elsinoe batatas</name>
    <dbReference type="NCBI Taxonomy" id="2601811"/>
    <lineage>
        <taxon>Eukaryota</taxon>
        <taxon>Fungi</taxon>
        <taxon>Dikarya</taxon>
        <taxon>Ascomycota</taxon>
        <taxon>Pezizomycotina</taxon>
        <taxon>Dothideomycetes</taxon>
        <taxon>Dothideomycetidae</taxon>
        <taxon>Myriangiales</taxon>
        <taxon>Elsinoaceae</taxon>
        <taxon>Elsinoe</taxon>
    </lineage>
</organism>
<dbReference type="Proteomes" id="UP000809789">
    <property type="component" value="Unassembled WGS sequence"/>
</dbReference>
<name>A0A8K0LAC4_9PEZI</name>
<sequence length="532" mass="60135">MSRGDIKGGLILYDHLKAAGPRPNRYTVIHVLKGLGRKPVEKWQIDKALQIFWQDISKDEELKRNAYLSNAVLAVCTSANDLDNAWKIYETMSAVGRGPINDVSYDTLFRALRFDVQRHSRHSRAYLETWQEHVQTADQLWSIVQAKKQTGEITLNSALTIESQPTTAIKILKLVEDVFGIPSTGREPWVPSPLASQSRPEMTRSRHMDVNAAASQLRPHAQAMTVTMHALTALDRNTLGKYRSSRSYYRIFVEGFNIQPTPEAYKAYLVALARERDSKAAIRALQQWHVGCAKSGTQLEPPERKHYKVAILACAGKLRSAKGDERRRGAAMQHVRQIMQLMHDADSPKHAYCWMLYLYMCLFSREATIVYQSLEDLSTHVVGIQKQFDSISESVVPNSDLMGRSFTSYSFASDATELLQLRAAILGVLTNEDFERPLRRKLSGVQFEEVRQWQSESRSWLRDRGLLDQVPHISFESSGTAEAAKIRNEADRYDSATVWKELALWAVHLATGTHNIPDSTPASPKPNAEISI</sequence>
<gene>
    <name evidence="1" type="ORF">KVT40_000574</name>
</gene>
<dbReference type="Gene3D" id="1.25.40.10">
    <property type="entry name" value="Tetratricopeptide repeat domain"/>
    <property type="match status" value="1"/>
</dbReference>